<sequence length="67" mass="7814">MFLLSSWYFGASRLVRECGIERNCVYMPYPWNRCIKILNIKDGTEKVLNLDEAPESDLALWMLSTDP</sequence>
<evidence type="ECO:0000313" key="2">
    <source>
        <dbReference type="Proteomes" id="UP001054889"/>
    </source>
</evidence>
<comment type="caution">
    <text evidence="1">The sequence shown here is derived from an EMBL/GenBank/DDBJ whole genome shotgun (WGS) entry which is preliminary data.</text>
</comment>
<gene>
    <name evidence="1" type="primary">ga08631</name>
    <name evidence="1" type="ORF">PR202_ga08631</name>
</gene>
<dbReference type="Proteomes" id="UP001054889">
    <property type="component" value="Unassembled WGS sequence"/>
</dbReference>
<evidence type="ECO:0000313" key="1">
    <source>
        <dbReference type="EMBL" id="GJM92191.1"/>
    </source>
</evidence>
<organism evidence="1 2">
    <name type="scientific">Eleusine coracana subsp. coracana</name>
    <dbReference type="NCBI Taxonomy" id="191504"/>
    <lineage>
        <taxon>Eukaryota</taxon>
        <taxon>Viridiplantae</taxon>
        <taxon>Streptophyta</taxon>
        <taxon>Embryophyta</taxon>
        <taxon>Tracheophyta</taxon>
        <taxon>Spermatophyta</taxon>
        <taxon>Magnoliopsida</taxon>
        <taxon>Liliopsida</taxon>
        <taxon>Poales</taxon>
        <taxon>Poaceae</taxon>
        <taxon>PACMAD clade</taxon>
        <taxon>Chloridoideae</taxon>
        <taxon>Cynodonteae</taxon>
        <taxon>Eleusininae</taxon>
        <taxon>Eleusine</taxon>
    </lineage>
</organism>
<dbReference type="EMBL" id="BQKI01000004">
    <property type="protein sequence ID" value="GJM92191.1"/>
    <property type="molecule type" value="Genomic_DNA"/>
</dbReference>
<accession>A0AAV5C0J5</accession>
<reference evidence="1" key="2">
    <citation type="submission" date="2021-12" db="EMBL/GenBank/DDBJ databases">
        <title>Resequencing data analysis of finger millet.</title>
        <authorList>
            <person name="Hatakeyama M."/>
            <person name="Aluri S."/>
            <person name="Balachadran M.T."/>
            <person name="Sivarajan S.R."/>
            <person name="Poveda L."/>
            <person name="Shimizu-Inatsugi R."/>
            <person name="Schlapbach R."/>
            <person name="Sreeman S.M."/>
            <person name="Shimizu K.K."/>
        </authorList>
    </citation>
    <scope>NUCLEOTIDE SEQUENCE</scope>
</reference>
<reference evidence="1" key="1">
    <citation type="journal article" date="2018" name="DNA Res.">
        <title>Multiple hybrid de novo genome assembly of finger millet, an orphan allotetraploid crop.</title>
        <authorList>
            <person name="Hatakeyama M."/>
            <person name="Aluri S."/>
            <person name="Balachadran M.T."/>
            <person name="Sivarajan S.R."/>
            <person name="Patrignani A."/>
            <person name="Gruter S."/>
            <person name="Poveda L."/>
            <person name="Shimizu-Inatsugi R."/>
            <person name="Baeten J."/>
            <person name="Francoijs K.J."/>
            <person name="Nataraja K.N."/>
            <person name="Reddy Y.A.N."/>
            <person name="Phadnis S."/>
            <person name="Ravikumar R.L."/>
            <person name="Schlapbach R."/>
            <person name="Sreeman S.M."/>
            <person name="Shimizu K.K."/>
        </authorList>
    </citation>
    <scope>NUCLEOTIDE SEQUENCE</scope>
</reference>
<name>A0AAV5C0J5_ELECO</name>
<keyword evidence="2" id="KW-1185">Reference proteome</keyword>
<proteinExistence type="predicted"/>
<protein>
    <submittedName>
        <fullName evidence="1">Uncharacterized protein</fullName>
    </submittedName>
</protein>
<dbReference type="AlphaFoldDB" id="A0AAV5C0J5"/>